<evidence type="ECO:0000256" key="6">
    <source>
        <dbReference type="ARBA" id="ARBA00023274"/>
    </source>
</evidence>
<keyword evidence="12" id="KW-1185">Reference proteome</keyword>
<dbReference type="CTD" id="65080"/>
<evidence type="ECO:0000256" key="7">
    <source>
        <dbReference type="ARBA" id="ARBA00024034"/>
    </source>
</evidence>
<keyword evidence="4 13" id="KW-0689">Ribosomal protein</keyword>
<dbReference type="PROSITE" id="PS50142">
    <property type="entry name" value="RNASE_3_2"/>
    <property type="match status" value="1"/>
</dbReference>
<dbReference type="InterPro" id="IPR000999">
    <property type="entry name" value="RNase_III_dom"/>
</dbReference>
<comment type="subcellular location">
    <subcellularLocation>
        <location evidence="1">Mitochondrion</location>
    </subcellularLocation>
</comment>
<dbReference type="Gene3D" id="3.30.160.20">
    <property type="match status" value="1"/>
</dbReference>
<sequence length="338" mass="38206">MSSLRTCARAAIRIQKLTSVIYTGERGIKRWVAPTLRVINKRKAKLGPQPEPRRSNFLDWNYNAEIFAFNKRLSENFDVELLQQAFTHRSYVAQEEQKQREVGIENPELSIKDNTDLIVEGKCLTSEIVERYLRQALPRLPEEGILKLKDYLLSEEIVAKVSVQIGTKDIILSEDHPVRQETLVNTFFALVAALARSNDVVHTSFFVRDFLIATLSDKEILSIWTPSHPFQTLDAILNREKRGSADFRLTAQTGVNTILAAYQVAVYSDQQFLGIGTGETVQVAKNIAALDALQRMFGIADFSRPIPFNLTVDVSSQRTENLPLTKWCTENLKHTVGG</sequence>
<dbReference type="GO" id="GO:0004525">
    <property type="term" value="F:ribonuclease III activity"/>
    <property type="evidence" value="ECO:0007669"/>
    <property type="project" value="InterPro"/>
</dbReference>
<dbReference type="Gene3D" id="1.10.1520.10">
    <property type="entry name" value="Ribonuclease III domain"/>
    <property type="match status" value="1"/>
</dbReference>
<protein>
    <recommendedName>
        <fullName evidence="8">Large ribosomal subunit protein mL44</fullName>
    </recommendedName>
</protein>
<organism evidence="13">
    <name type="scientific">Neodiprion lecontei</name>
    <name type="common">Redheaded pine sawfly</name>
    <dbReference type="NCBI Taxonomy" id="441921"/>
    <lineage>
        <taxon>Eukaryota</taxon>
        <taxon>Metazoa</taxon>
        <taxon>Ecdysozoa</taxon>
        <taxon>Arthropoda</taxon>
        <taxon>Hexapoda</taxon>
        <taxon>Insecta</taxon>
        <taxon>Pterygota</taxon>
        <taxon>Neoptera</taxon>
        <taxon>Endopterygota</taxon>
        <taxon>Hymenoptera</taxon>
        <taxon>Tenthredinoidea</taxon>
        <taxon>Diprionidae</taxon>
        <taxon>Diprioninae</taxon>
        <taxon>Neodiprion</taxon>
    </lineage>
</organism>
<dbReference type="GO" id="GO:0005739">
    <property type="term" value="C:mitochondrion"/>
    <property type="evidence" value="ECO:0007669"/>
    <property type="project" value="UniProtKB-SubCell"/>
</dbReference>
<gene>
    <name evidence="13" type="primary">LOC107227838</name>
</gene>
<dbReference type="Pfam" id="PF22935">
    <property type="entry name" value="RM44_endonuclase"/>
    <property type="match status" value="1"/>
</dbReference>
<evidence type="ECO:0000256" key="3">
    <source>
        <dbReference type="ARBA" id="ARBA00022946"/>
    </source>
</evidence>
<dbReference type="GO" id="GO:1990904">
    <property type="term" value="C:ribonucleoprotein complex"/>
    <property type="evidence" value="ECO:0007669"/>
    <property type="project" value="UniProtKB-KW"/>
</dbReference>
<keyword evidence="6" id="KW-0687">Ribonucleoprotein</keyword>
<accession>A0A6J0CDV6</accession>
<dbReference type="FunCoup" id="A0A6J0CDV6">
    <property type="interactions" value="799"/>
</dbReference>
<dbReference type="InterPro" id="IPR036389">
    <property type="entry name" value="RNase_III_sf"/>
</dbReference>
<dbReference type="KEGG" id="nlo:107227838"/>
<feature type="domain" description="RNase III" evidence="11">
    <location>
        <begin position="76"/>
        <end position="199"/>
    </location>
</feature>
<comment type="similarity">
    <text evidence="7">Belongs to the ribonuclease III family. Mitochondrion-specific ribosomal protein mL44 subfamily.</text>
</comment>
<reference evidence="13" key="1">
    <citation type="submission" date="2025-08" db="UniProtKB">
        <authorList>
            <consortium name="RefSeq"/>
        </authorList>
    </citation>
    <scope>IDENTIFICATION</scope>
    <source>
        <tissue evidence="13">Thorax and Abdomen</tissue>
    </source>
</reference>
<dbReference type="GeneID" id="107227838"/>
<dbReference type="GO" id="GO:0006396">
    <property type="term" value="P:RNA processing"/>
    <property type="evidence" value="ECO:0007669"/>
    <property type="project" value="InterPro"/>
</dbReference>
<evidence type="ECO:0000313" key="13">
    <source>
        <dbReference type="RefSeq" id="XP_015524585.1"/>
    </source>
</evidence>
<evidence type="ECO:0000256" key="4">
    <source>
        <dbReference type="ARBA" id="ARBA00022980"/>
    </source>
</evidence>
<dbReference type="CDD" id="cd19874">
    <property type="entry name" value="DSRM_MRPL44"/>
    <property type="match status" value="1"/>
</dbReference>
<evidence type="ECO:0000256" key="8">
    <source>
        <dbReference type="ARBA" id="ARBA00035187"/>
    </source>
</evidence>
<evidence type="ECO:0000256" key="9">
    <source>
        <dbReference type="PROSITE-ProRule" id="PRU00266"/>
    </source>
</evidence>
<evidence type="ECO:0000256" key="5">
    <source>
        <dbReference type="ARBA" id="ARBA00023128"/>
    </source>
</evidence>
<evidence type="ECO:0000313" key="12">
    <source>
        <dbReference type="Proteomes" id="UP000829291"/>
    </source>
</evidence>
<dbReference type="RefSeq" id="XP_015524585.1">
    <property type="nucleotide sequence ID" value="XM_015669099.2"/>
</dbReference>
<feature type="domain" description="DRBM" evidence="10">
    <location>
        <begin position="228"/>
        <end position="298"/>
    </location>
</feature>
<dbReference type="Proteomes" id="UP000829291">
    <property type="component" value="Chromosome 2"/>
</dbReference>
<dbReference type="InterPro" id="IPR014720">
    <property type="entry name" value="dsRBD_dom"/>
</dbReference>
<dbReference type="SUPFAM" id="SSF54768">
    <property type="entry name" value="dsRNA-binding domain-like"/>
    <property type="match status" value="1"/>
</dbReference>
<dbReference type="AlphaFoldDB" id="A0A6J0CDV6"/>
<evidence type="ECO:0000259" key="10">
    <source>
        <dbReference type="PROSITE" id="PS50137"/>
    </source>
</evidence>
<name>A0A6J0CDV6_NEOLC</name>
<dbReference type="InterPro" id="IPR044444">
    <property type="entry name" value="Ribosomal_mL44_DSRM_metazoa"/>
</dbReference>
<dbReference type="GO" id="GO:0005840">
    <property type="term" value="C:ribosome"/>
    <property type="evidence" value="ECO:0007669"/>
    <property type="project" value="UniProtKB-KW"/>
</dbReference>
<dbReference type="InParanoid" id="A0A6J0CDV6"/>
<dbReference type="OrthoDB" id="444135at2759"/>
<dbReference type="PROSITE" id="PS50137">
    <property type="entry name" value="DS_RBD"/>
    <property type="match status" value="1"/>
</dbReference>
<evidence type="ECO:0000259" key="11">
    <source>
        <dbReference type="PROSITE" id="PS50142"/>
    </source>
</evidence>
<keyword evidence="2 9" id="KW-0694">RNA-binding</keyword>
<dbReference type="GO" id="GO:0003725">
    <property type="term" value="F:double-stranded RNA binding"/>
    <property type="evidence" value="ECO:0007669"/>
    <property type="project" value="InterPro"/>
</dbReference>
<evidence type="ECO:0000256" key="1">
    <source>
        <dbReference type="ARBA" id="ARBA00004173"/>
    </source>
</evidence>
<keyword evidence="5" id="KW-0496">Mitochondrion</keyword>
<dbReference type="Pfam" id="PF22892">
    <property type="entry name" value="DSRM_MRPL44"/>
    <property type="match status" value="1"/>
</dbReference>
<dbReference type="SMART" id="SM00535">
    <property type="entry name" value="RIBOc"/>
    <property type="match status" value="1"/>
</dbReference>
<evidence type="ECO:0000256" key="2">
    <source>
        <dbReference type="ARBA" id="ARBA00022884"/>
    </source>
</evidence>
<dbReference type="GO" id="GO:0010468">
    <property type="term" value="P:regulation of gene expression"/>
    <property type="evidence" value="ECO:0007669"/>
    <property type="project" value="UniProtKB-ARBA"/>
</dbReference>
<dbReference type="SUPFAM" id="SSF69065">
    <property type="entry name" value="RNase III domain-like"/>
    <property type="match status" value="1"/>
</dbReference>
<keyword evidence="3" id="KW-0809">Transit peptide</keyword>
<proteinExistence type="inferred from homology"/>
<dbReference type="InterPro" id="IPR055189">
    <property type="entry name" value="RM44_endonuclase"/>
</dbReference>